<evidence type="ECO:0000313" key="7">
    <source>
        <dbReference type="EMBL" id="MVN74791.1"/>
    </source>
</evidence>
<dbReference type="SUPFAM" id="SSF52091">
    <property type="entry name" value="SpoIIaa-like"/>
    <property type="match status" value="1"/>
</dbReference>
<accession>A0A7K1T9G4</accession>
<dbReference type="Gene3D" id="3.30.750.24">
    <property type="entry name" value="STAS domain"/>
    <property type="match status" value="1"/>
</dbReference>
<feature type="transmembrane region" description="Helical" evidence="5">
    <location>
        <begin position="363"/>
        <end position="396"/>
    </location>
</feature>
<proteinExistence type="predicted"/>
<feature type="domain" description="STAS" evidence="6">
    <location>
        <begin position="416"/>
        <end position="512"/>
    </location>
</feature>
<keyword evidence="2 5" id="KW-0812">Transmembrane</keyword>
<feature type="transmembrane region" description="Helical" evidence="5">
    <location>
        <begin position="158"/>
        <end position="175"/>
    </location>
</feature>
<dbReference type="PANTHER" id="PTHR43310">
    <property type="entry name" value="SULFATE TRANSPORTER YBAR-RELATED"/>
    <property type="match status" value="1"/>
</dbReference>
<dbReference type="EMBL" id="WQKZ01000001">
    <property type="protein sequence ID" value="MVN74791.1"/>
    <property type="molecule type" value="Genomic_DNA"/>
</dbReference>
<keyword evidence="8" id="KW-1185">Reference proteome</keyword>
<dbReference type="GO" id="GO:0016020">
    <property type="term" value="C:membrane"/>
    <property type="evidence" value="ECO:0007669"/>
    <property type="project" value="UniProtKB-SubCell"/>
</dbReference>
<feature type="transmembrane region" description="Helical" evidence="5">
    <location>
        <begin position="182"/>
        <end position="201"/>
    </location>
</feature>
<dbReference type="Pfam" id="PF00916">
    <property type="entry name" value="Sulfate_transp"/>
    <property type="match status" value="1"/>
</dbReference>
<name>A0A7K1T9G4_9BACT</name>
<dbReference type="CDD" id="cd07042">
    <property type="entry name" value="STAS_SulP_like_sulfate_transporter"/>
    <property type="match status" value="1"/>
</dbReference>
<feature type="transmembrane region" description="Helical" evidence="5">
    <location>
        <begin position="90"/>
        <end position="108"/>
    </location>
</feature>
<evidence type="ECO:0000256" key="3">
    <source>
        <dbReference type="ARBA" id="ARBA00022989"/>
    </source>
</evidence>
<dbReference type="AlphaFoldDB" id="A0A7K1T9G4"/>
<evidence type="ECO:0000313" key="8">
    <source>
        <dbReference type="Proteomes" id="UP000441336"/>
    </source>
</evidence>
<keyword evidence="4 5" id="KW-0472">Membrane</keyword>
<sequence>MLQVLPYVAQYKVNAKNEILAGLTTALALVPEVVAFALLAHISPLVGIGSAFLICLVTSVFGGRPGMISGAAGSVAVVIVSLVVQQGVEYLFVAVVLMGLIQVAIGLLRLGKFIRLVPQPVVYGFVNGLAIIIFMTQLEQFKVRDAAGGQHWLTGAPLLLMAGLVALTMAIVYVLPKLTKAVPASLVAIVGVSALVIGGRLETKSVGDIASIAGGLPTLHLPQVPLAWHTLVIVFPYALIMALVGLTESLLTLTVVDEMTDTRGHGNQDCVAQGLANITSGLCGGMGGCAMIGQTMVNLESRGRGRLSGVVAAAALALFVVAGASLIERLPLAALVGVMFMVVIGTFEWASLRILRRMPRTDVLVMLLVTLVTAISQNLALAVLLGVVVSALAFAWENAKRIRARHYLDAAGTKHYEIYGPLFFGSVQAFTDKFDVQNDPAEVVINFRESRVADMSGIDALHKLTERYQRLGKTLHLRHLSPDCQLLLRTAGALIDVNILADPAYRVVTEAG</sequence>
<keyword evidence="3 5" id="KW-1133">Transmembrane helix</keyword>
<evidence type="ECO:0000256" key="1">
    <source>
        <dbReference type="ARBA" id="ARBA00004141"/>
    </source>
</evidence>
<feature type="transmembrane region" description="Helical" evidence="5">
    <location>
        <begin position="333"/>
        <end position="351"/>
    </location>
</feature>
<dbReference type="InterPro" id="IPR011547">
    <property type="entry name" value="SLC26A/SulP_dom"/>
</dbReference>
<organism evidence="7 8">
    <name type="scientific">Hymenobacter ginkgonis</name>
    <dbReference type="NCBI Taxonomy" id="2682976"/>
    <lineage>
        <taxon>Bacteria</taxon>
        <taxon>Pseudomonadati</taxon>
        <taxon>Bacteroidota</taxon>
        <taxon>Cytophagia</taxon>
        <taxon>Cytophagales</taxon>
        <taxon>Hymenobacteraceae</taxon>
        <taxon>Hymenobacter</taxon>
    </lineage>
</organism>
<dbReference type="PROSITE" id="PS50801">
    <property type="entry name" value="STAS"/>
    <property type="match status" value="1"/>
</dbReference>
<comment type="subcellular location">
    <subcellularLocation>
        <location evidence="1">Membrane</location>
        <topology evidence="1">Multi-pass membrane protein</topology>
    </subcellularLocation>
</comment>
<dbReference type="RefSeq" id="WP_157561576.1">
    <property type="nucleotide sequence ID" value="NZ_WQKZ01000001.1"/>
</dbReference>
<dbReference type="InterPro" id="IPR052706">
    <property type="entry name" value="Membrane-Transporter-like"/>
</dbReference>
<comment type="caution">
    <text evidence="7">The sequence shown here is derived from an EMBL/GenBank/DDBJ whole genome shotgun (WGS) entry which is preliminary data.</text>
</comment>
<dbReference type="PANTHER" id="PTHR43310:SF1">
    <property type="entry name" value="SULFATE TRANSPORTER YBAR-RELATED"/>
    <property type="match status" value="1"/>
</dbReference>
<dbReference type="Pfam" id="PF01740">
    <property type="entry name" value="STAS"/>
    <property type="match status" value="1"/>
</dbReference>
<dbReference type="InterPro" id="IPR002645">
    <property type="entry name" value="STAS_dom"/>
</dbReference>
<gene>
    <name evidence="7" type="ORF">GO988_00470</name>
</gene>
<evidence type="ECO:0000256" key="4">
    <source>
        <dbReference type="ARBA" id="ARBA00023136"/>
    </source>
</evidence>
<dbReference type="Proteomes" id="UP000441336">
    <property type="component" value="Unassembled WGS sequence"/>
</dbReference>
<dbReference type="InterPro" id="IPR036513">
    <property type="entry name" value="STAS_dom_sf"/>
</dbReference>
<evidence type="ECO:0000256" key="5">
    <source>
        <dbReference type="SAM" id="Phobius"/>
    </source>
</evidence>
<feature type="transmembrane region" description="Helical" evidence="5">
    <location>
        <begin position="307"/>
        <end position="327"/>
    </location>
</feature>
<evidence type="ECO:0000256" key="2">
    <source>
        <dbReference type="ARBA" id="ARBA00022692"/>
    </source>
</evidence>
<protein>
    <submittedName>
        <fullName evidence="7">STAS domain-containing protein</fullName>
    </submittedName>
</protein>
<evidence type="ECO:0000259" key="6">
    <source>
        <dbReference type="PROSITE" id="PS50801"/>
    </source>
</evidence>
<feature type="transmembrane region" description="Helical" evidence="5">
    <location>
        <begin position="226"/>
        <end position="246"/>
    </location>
</feature>
<feature type="transmembrane region" description="Helical" evidence="5">
    <location>
        <begin position="120"/>
        <end position="138"/>
    </location>
</feature>
<feature type="transmembrane region" description="Helical" evidence="5">
    <location>
        <begin position="66"/>
        <end position="84"/>
    </location>
</feature>
<reference evidence="7 8" key="1">
    <citation type="submission" date="2019-12" db="EMBL/GenBank/DDBJ databases">
        <title>Hymenobacter sp. HMF4947 Genome sequencing and assembly.</title>
        <authorList>
            <person name="Kang H."/>
            <person name="Cha I."/>
            <person name="Kim H."/>
            <person name="Joh K."/>
        </authorList>
    </citation>
    <scope>NUCLEOTIDE SEQUENCE [LARGE SCALE GENOMIC DNA]</scope>
    <source>
        <strain evidence="7 8">HMF4947</strain>
    </source>
</reference>